<dbReference type="EMBL" id="CM056817">
    <property type="protein sequence ID" value="KAJ8619644.1"/>
    <property type="molecule type" value="Genomic_DNA"/>
</dbReference>
<protein>
    <submittedName>
        <fullName evidence="1">Uncharacterized protein</fullName>
    </submittedName>
</protein>
<evidence type="ECO:0000313" key="2">
    <source>
        <dbReference type="Proteomes" id="UP001234297"/>
    </source>
</evidence>
<gene>
    <name evidence="1" type="ORF">MRB53_028173</name>
</gene>
<accession>A0ACC2KES1</accession>
<evidence type="ECO:0000313" key="1">
    <source>
        <dbReference type="EMBL" id="KAJ8619644.1"/>
    </source>
</evidence>
<reference evidence="1 2" key="1">
    <citation type="journal article" date="2022" name="Hortic Res">
        <title>A haplotype resolved chromosomal level avocado genome allows analysis of novel avocado genes.</title>
        <authorList>
            <person name="Nath O."/>
            <person name="Fletcher S.J."/>
            <person name="Hayward A."/>
            <person name="Shaw L.M."/>
            <person name="Masouleh A.K."/>
            <person name="Furtado A."/>
            <person name="Henry R.J."/>
            <person name="Mitter N."/>
        </authorList>
    </citation>
    <scope>NUCLEOTIDE SEQUENCE [LARGE SCALE GENOMIC DNA]</scope>
    <source>
        <strain evidence="2">cv. Hass</strain>
    </source>
</reference>
<name>A0ACC2KES1_PERAE</name>
<sequence>MGMDFGLEISDDRRLKDTNANLAFCYPPPPTLHALEIPPVLSRLHFTKPATSLLSLGIPASSSFVSTAAPLRHLGFSLVISTASLAHTRKKEDPWQKLHWQRGIFNTLSLRIIFKTWASWAPKTPGHARILELLDHGLASPAWIHTHTNWLSTIFLESGRTIAL</sequence>
<comment type="caution">
    <text evidence="1">The sequence shown here is derived from an EMBL/GenBank/DDBJ whole genome shotgun (WGS) entry which is preliminary data.</text>
</comment>
<proteinExistence type="predicted"/>
<organism evidence="1 2">
    <name type="scientific">Persea americana</name>
    <name type="common">Avocado</name>
    <dbReference type="NCBI Taxonomy" id="3435"/>
    <lineage>
        <taxon>Eukaryota</taxon>
        <taxon>Viridiplantae</taxon>
        <taxon>Streptophyta</taxon>
        <taxon>Embryophyta</taxon>
        <taxon>Tracheophyta</taxon>
        <taxon>Spermatophyta</taxon>
        <taxon>Magnoliopsida</taxon>
        <taxon>Magnoliidae</taxon>
        <taxon>Laurales</taxon>
        <taxon>Lauraceae</taxon>
        <taxon>Persea</taxon>
    </lineage>
</organism>
<dbReference type="Proteomes" id="UP001234297">
    <property type="component" value="Chromosome 9"/>
</dbReference>
<keyword evidence="2" id="KW-1185">Reference proteome</keyword>